<evidence type="ECO:0000256" key="1">
    <source>
        <dbReference type="SAM" id="MobiDB-lite"/>
    </source>
</evidence>
<sequence length="160" mass="18056">MNKPGKRGNVMSKGRNDVDTRPEYVGVIPKPALYSSIVQTETQLRRITISDTNSKQIANKAAGVKEVNFPFTQQVYDYNNMVDVGLNSGVKVVTRPKPKLREVHSTRKPEPKLSDYYRPSFNNVQRIQMDGVTTTPELTVQFDGLAVSRLINQIDDLVFK</sequence>
<name>A0A8B8FEX6_9HEMI</name>
<accession>A0A8B8FEX6</accession>
<proteinExistence type="predicted"/>
<reference evidence="3" key="1">
    <citation type="submission" date="2025-08" db="UniProtKB">
        <authorList>
            <consortium name="RefSeq"/>
        </authorList>
    </citation>
    <scope>IDENTIFICATION</scope>
    <source>
        <tissue evidence="3">Whole body</tissue>
    </source>
</reference>
<keyword evidence="2" id="KW-1185">Reference proteome</keyword>
<dbReference type="RefSeq" id="XP_025409032.1">
    <property type="nucleotide sequence ID" value="XM_025553247.1"/>
</dbReference>
<protein>
    <submittedName>
        <fullName evidence="3">Uncharacterized protein LOC112682605</fullName>
    </submittedName>
</protein>
<dbReference type="AlphaFoldDB" id="A0A8B8FEX6"/>
<evidence type="ECO:0000313" key="3">
    <source>
        <dbReference type="RefSeq" id="XP_025409032.1"/>
    </source>
</evidence>
<evidence type="ECO:0000313" key="2">
    <source>
        <dbReference type="Proteomes" id="UP000694846"/>
    </source>
</evidence>
<organism evidence="2 3">
    <name type="scientific">Sipha flava</name>
    <name type="common">yellow sugarcane aphid</name>
    <dbReference type="NCBI Taxonomy" id="143950"/>
    <lineage>
        <taxon>Eukaryota</taxon>
        <taxon>Metazoa</taxon>
        <taxon>Ecdysozoa</taxon>
        <taxon>Arthropoda</taxon>
        <taxon>Hexapoda</taxon>
        <taxon>Insecta</taxon>
        <taxon>Pterygota</taxon>
        <taxon>Neoptera</taxon>
        <taxon>Paraneoptera</taxon>
        <taxon>Hemiptera</taxon>
        <taxon>Sternorrhyncha</taxon>
        <taxon>Aphidomorpha</taxon>
        <taxon>Aphidoidea</taxon>
        <taxon>Aphididae</taxon>
        <taxon>Sipha</taxon>
    </lineage>
</organism>
<dbReference type="GeneID" id="112682605"/>
<dbReference type="Proteomes" id="UP000694846">
    <property type="component" value="Unplaced"/>
</dbReference>
<gene>
    <name evidence="3" type="primary">LOC112682605</name>
</gene>
<dbReference type="OrthoDB" id="6615182at2759"/>
<feature type="region of interest" description="Disordered" evidence="1">
    <location>
        <begin position="1"/>
        <end position="22"/>
    </location>
</feature>